<dbReference type="GO" id="GO:0046983">
    <property type="term" value="F:protein dimerization activity"/>
    <property type="evidence" value="ECO:0007669"/>
    <property type="project" value="InterPro"/>
</dbReference>
<feature type="domain" description="BHLH" evidence="6">
    <location>
        <begin position="73"/>
        <end position="130"/>
    </location>
</feature>
<evidence type="ECO:0000259" key="6">
    <source>
        <dbReference type="PROSITE" id="PS50888"/>
    </source>
</evidence>
<comment type="subcellular location">
    <subcellularLocation>
        <location evidence="1">Nucleus</location>
    </subcellularLocation>
</comment>
<dbReference type="PANTHER" id="PTHR10985">
    <property type="entry name" value="BASIC HELIX-LOOP-HELIX TRANSCRIPTION FACTOR, HES-RELATED"/>
    <property type="match status" value="1"/>
</dbReference>
<feature type="region of interest" description="Disordered" evidence="5">
    <location>
        <begin position="252"/>
        <end position="271"/>
    </location>
</feature>
<feature type="non-terminal residue" evidence="7">
    <location>
        <position position="1"/>
    </location>
</feature>
<evidence type="ECO:0000256" key="3">
    <source>
        <dbReference type="ARBA" id="ARBA00023163"/>
    </source>
</evidence>
<dbReference type="SUPFAM" id="SSF47459">
    <property type="entry name" value="HLH, helix-loop-helix DNA-binding domain"/>
    <property type="match status" value="1"/>
</dbReference>
<dbReference type="InterPro" id="IPR011598">
    <property type="entry name" value="bHLH_dom"/>
</dbReference>
<gene>
    <name evidence="7" type="ORF">LARSCL_LOCUS18718</name>
</gene>
<protein>
    <recommendedName>
        <fullName evidence="6">BHLH domain-containing protein</fullName>
    </recommendedName>
</protein>
<reference evidence="7 8" key="1">
    <citation type="submission" date="2024-04" db="EMBL/GenBank/DDBJ databases">
        <authorList>
            <person name="Rising A."/>
            <person name="Reimegard J."/>
            <person name="Sonavane S."/>
            <person name="Akerstrom W."/>
            <person name="Nylinder S."/>
            <person name="Hedman E."/>
            <person name="Kallberg Y."/>
        </authorList>
    </citation>
    <scope>NUCLEOTIDE SEQUENCE [LARGE SCALE GENOMIC DNA]</scope>
</reference>
<organism evidence="7 8">
    <name type="scientific">Larinioides sclopetarius</name>
    <dbReference type="NCBI Taxonomy" id="280406"/>
    <lineage>
        <taxon>Eukaryota</taxon>
        <taxon>Metazoa</taxon>
        <taxon>Ecdysozoa</taxon>
        <taxon>Arthropoda</taxon>
        <taxon>Chelicerata</taxon>
        <taxon>Arachnida</taxon>
        <taxon>Araneae</taxon>
        <taxon>Araneomorphae</taxon>
        <taxon>Entelegynae</taxon>
        <taxon>Araneoidea</taxon>
        <taxon>Araneidae</taxon>
        <taxon>Larinioides</taxon>
    </lineage>
</organism>
<sequence length="309" mass="35580">LFRFDEGCPGGRKSNLGTRLVVLEEGRDRVLEGWGCTRPAHGESEELCHWCKVVVIVEVMESNSEYSQGSSQRRRVSKPLIEKRRRARINRSLSQLVEMVAKPNKIQENRTARFEKAYILEMTVEYVKKIKDKRILPEKLSYDEHETSFQDGFRLCMTEIQNFFKKFPEKKPSEELLMKSLLKYLCRKLKVPPTISDTFPDAQNGQMECSQNSAVPWLGCEETEDEKQFVRSSNEISDTLDYKSGTPCTNSCSSASLPSTEDEGTFSVSESDSSISDEKVFYGNKIQKEVVNKILLNQVQTETQMWRPW</sequence>
<evidence type="ECO:0000256" key="4">
    <source>
        <dbReference type="ARBA" id="ARBA00023242"/>
    </source>
</evidence>
<dbReference type="Proteomes" id="UP001497382">
    <property type="component" value="Unassembled WGS sequence"/>
</dbReference>
<keyword evidence="8" id="KW-1185">Reference proteome</keyword>
<dbReference type="SMART" id="SM00353">
    <property type="entry name" value="HLH"/>
    <property type="match status" value="1"/>
</dbReference>
<keyword evidence="2" id="KW-0805">Transcription regulation</keyword>
<accession>A0AAV2BFQ9</accession>
<keyword evidence="4" id="KW-0539">Nucleus</keyword>
<comment type="caution">
    <text evidence="7">The sequence shown here is derived from an EMBL/GenBank/DDBJ whole genome shotgun (WGS) entry which is preliminary data.</text>
</comment>
<dbReference type="InterPro" id="IPR036638">
    <property type="entry name" value="HLH_DNA-bd_sf"/>
</dbReference>
<name>A0AAV2BFQ9_9ARAC</name>
<keyword evidence="3" id="KW-0804">Transcription</keyword>
<dbReference type="CDD" id="cd11410">
    <property type="entry name" value="bHLH_O_HES"/>
    <property type="match status" value="1"/>
</dbReference>
<evidence type="ECO:0000313" key="7">
    <source>
        <dbReference type="EMBL" id="CAL1294449.1"/>
    </source>
</evidence>
<evidence type="ECO:0000313" key="8">
    <source>
        <dbReference type="Proteomes" id="UP001497382"/>
    </source>
</evidence>
<dbReference type="PROSITE" id="PS50888">
    <property type="entry name" value="BHLH"/>
    <property type="match status" value="1"/>
</dbReference>
<dbReference type="InterPro" id="IPR050370">
    <property type="entry name" value="HES_HEY"/>
</dbReference>
<proteinExistence type="predicted"/>
<evidence type="ECO:0000256" key="2">
    <source>
        <dbReference type="ARBA" id="ARBA00023015"/>
    </source>
</evidence>
<dbReference type="Gene3D" id="4.10.280.10">
    <property type="entry name" value="Helix-loop-helix DNA-binding domain"/>
    <property type="match status" value="1"/>
</dbReference>
<dbReference type="Pfam" id="PF00010">
    <property type="entry name" value="HLH"/>
    <property type="match status" value="1"/>
</dbReference>
<dbReference type="EMBL" id="CAXIEN010000346">
    <property type="protein sequence ID" value="CAL1294449.1"/>
    <property type="molecule type" value="Genomic_DNA"/>
</dbReference>
<evidence type="ECO:0000256" key="1">
    <source>
        <dbReference type="ARBA" id="ARBA00004123"/>
    </source>
</evidence>
<dbReference type="AlphaFoldDB" id="A0AAV2BFQ9"/>
<dbReference type="GO" id="GO:0005634">
    <property type="term" value="C:nucleus"/>
    <property type="evidence" value="ECO:0007669"/>
    <property type="project" value="UniProtKB-SubCell"/>
</dbReference>
<evidence type="ECO:0000256" key="5">
    <source>
        <dbReference type="SAM" id="MobiDB-lite"/>
    </source>
</evidence>